<keyword evidence="7 15" id="KW-0479">Metal-binding</keyword>
<dbReference type="Gene3D" id="3.40.430.10">
    <property type="entry name" value="Dihydrofolate Reductase, subunit A"/>
    <property type="match status" value="1"/>
</dbReference>
<evidence type="ECO:0000256" key="6">
    <source>
        <dbReference type="ARBA" id="ARBA00022619"/>
    </source>
</evidence>
<evidence type="ECO:0000256" key="12">
    <source>
        <dbReference type="ARBA" id="ARBA00023268"/>
    </source>
</evidence>
<evidence type="ECO:0000256" key="14">
    <source>
        <dbReference type="ARBA" id="ARBA00049886"/>
    </source>
</evidence>
<evidence type="ECO:0000256" key="8">
    <source>
        <dbReference type="ARBA" id="ARBA00022801"/>
    </source>
</evidence>
<evidence type="ECO:0000313" key="20">
    <source>
        <dbReference type="EMBL" id="AZT91098.1"/>
    </source>
</evidence>
<evidence type="ECO:0000256" key="9">
    <source>
        <dbReference type="ARBA" id="ARBA00022833"/>
    </source>
</evidence>
<dbReference type="PANTHER" id="PTHR38011:SF7">
    <property type="entry name" value="2,5-DIAMINO-6-RIBOSYLAMINO-4(3H)-PYRIMIDINONE 5'-PHOSPHATE REDUCTASE"/>
    <property type="match status" value="1"/>
</dbReference>
<comment type="cofactor">
    <cofactor evidence="15 18">
        <name>Zn(2+)</name>
        <dbReference type="ChEBI" id="CHEBI:29105"/>
    </cofactor>
    <text evidence="15 18">Binds 1 zinc ion.</text>
</comment>
<dbReference type="GO" id="GO:0009231">
    <property type="term" value="P:riboflavin biosynthetic process"/>
    <property type="evidence" value="ECO:0007669"/>
    <property type="project" value="UniProtKB-UniPathway"/>
</dbReference>
<protein>
    <recommendedName>
        <fullName evidence="15">Riboflavin biosynthesis protein RibD</fullName>
    </recommendedName>
    <domain>
        <recommendedName>
            <fullName evidence="15">Diaminohydroxyphosphoribosylaminopyrimidine deaminase</fullName>
            <shortName evidence="15">DRAP deaminase</shortName>
            <ecNumber evidence="15">3.5.4.26</ecNumber>
        </recommendedName>
        <alternativeName>
            <fullName evidence="15">Riboflavin-specific deaminase</fullName>
        </alternativeName>
    </domain>
    <domain>
        <recommendedName>
            <fullName evidence="15">5-amino-6-(5-phosphoribosylamino)uracil reductase</fullName>
            <ecNumber evidence="15">1.1.1.193</ecNumber>
        </recommendedName>
        <alternativeName>
            <fullName evidence="15">HTP reductase</fullName>
        </alternativeName>
    </domain>
</protein>
<dbReference type="FunFam" id="3.40.140.10:FF:000025">
    <property type="entry name" value="Riboflavin biosynthesis protein RibD"/>
    <property type="match status" value="1"/>
</dbReference>
<evidence type="ECO:0000313" key="21">
    <source>
        <dbReference type="Proteomes" id="UP000282930"/>
    </source>
</evidence>
<evidence type="ECO:0000256" key="13">
    <source>
        <dbReference type="ARBA" id="ARBA00049861"/>
    </source>
</evidence>
<evidence type="ECO:0000256" key="15">
    <source>
        <dbReference type="PIRNR" id="PIRNR006769"/>
    </source>
</evidence>
<dbReference type="UniPathway" id="UPA00275">
    <property type="reaction ID" value="UER00401"/>
</dbReference>
<accession>A0A3T0D7Y7</accession>
<comment type="function">
    <text evidence="1 15">Converts 2,5-diamino-6-(ribosylamino)-4(3h)-pyrimidinone 5'-phosphate into 5-amino-6-(ribosylamino)-2,4(1h,3h)-pyrimidinedione 5'-phosphate.</text>
</comment>
<dbReference type="SUPFAM" id="SSF53597">
    <property type="entry name" value="Dihydrofolate reductase-like"/>
    <property type="match status" value="1"/>
</dbReference>
<keyword evidence="10 15" id="KW-0521">NADP</keyword>
<dbReference type="AlphaFoldDB" id="A0A3T0D7Y7"/>
<dbReference type="GO" id="GO:0008703">
    <property type="term" value="F:5-amino-6-(5-phosphoribosylamino)uracil reductase activity"/>
    <property type="evidence" value="ECO:0007669"/>
    <property type="project" value="UniProtKB-EC"/>
</dbReference>
<evidence type="ECO:0000259" key="19">
    <source>
        <dbReference type="PROSITE" id="PS51747"/>
    </source>
</evidence>
<dbReference type="PROSITE" id="PS00903">
    <property type="entry name" value="CYT_DCMP_DEAMINASES_1"/>
    <property type="match status" value="1"/>
</dbReference>
<feature type="binding site" evidence="18">
    <location>
        <position position="90"/>
    </location>
    <ligand>
        <name>Zn(2+)</name>
        <dbReference type="ChEBI" id="CHEBI:29105"/>
        <note>catalytic</note>
    </ligand>
</feature>
<evidence type="ECO:0000256" key="1">
    <source>
        <dbReference type="ARBA" id="ARBA00002151"/>
    </source>
</evidence>
<feature type="binding site" evidence="18">
    <location>
        <position position="81"/>
    </location>
    <ligand>
        <name>Zn(2+)</name>
        <dbReference type="ChEBI" id="CHEBI:29105"/>
        <note>catalytic</note>
    </ligand>
</feature>
<dbReference type="InterPro" id="IPR016192">
    <property type="entry name" value="APOBEC/CMP_deaminase_Zn-bd"/>
</dbReference>
<dbReference type="InterPro" id="IPR002125">
    <property type="entry name" value="CMP_dCMP_dom"/>
</dbReference>
<keyword evidence="9 15" id="KW-0862">Zinc</keyword>
<feature type="binding site" evidence="17">
    <location>
        <position position="202"/>
    </location>
    <ligand>
        <name>NADP(+)</name>
        <dbReference type="ChEBI" id="CHEBI:58349"/>
    </ligand>
</feature>
<dbReference type="Pfam" id="PF01872">
    <property type="entry name" value="RibD_C"/>
    <property type="match status" value="1"/>
</dbReference>
<comment type="catalytic activity">
    <reaction evidence="13 15">
        <text>5-amino-6-(5-phospho-D-ribitylamino)uracil + NADP(+) = 5-amino-6-(5-phospho-D-ribosylamino)uracil + NADPH + H(+)</text>
        <dbReference type="Rhea" id="RHEA:17845"/>
        <dbReference type="ChEBI" id="CHEBI:15378"/>
        <dbReference type="ChEBI" id="CHEBI:57783"/>
        <dbReference type="ChEBI" id="CHEBI:58349"/>
        <dbReference type="ChEBI" id="CHEBI:58421"/>
        <dbReference type="ChEBI" id="CHEBI:58453"/>
        <dbReference type="EC" id="1.1.1.193"/>
    </reaction>
</comment>
<dbReference type="PANTHER" id="PTHR38011">
    <property type="entry name" value="DIHYDROFOLATE REDUCTASE FAMILY PROTEIN (AFU_ORTHOLOGUE AFUA_8G06820)"/>
    <property type="match status" value="1"/>
</dbReference>
<comment type="similarity">
    <text evidence="5 15">In the C-terminal section; belongs to the HTP reductase family.</text>
</comment>
<dbReference type="Gene3D" id="3.40.140.10">
    <property type="entry name" value="Cytidine Deaminase, domain 2"/>
    <property type="match status" value="1"/>
</dbReference>
<evidence type="ECO:0000256" key="17">
    <source>
        <dbReference type="PIRSR" id="PIRSR006769-2"/>
    </source>
</evidence>
<gene>
    <name evidence="20" type="primary">ribD</name>
    <name evidence="20" type="ORF">ELD05_10895</name>
</gene>
<dbReference type="PROSITE" id="PS51747">
    <property type="entry name" value="CYT_DCMP_DEAMINASES_2"/>
    <property type="match status" value="1"/>
</dbReference>
<dbReference type="GO" id="GO:0008835">
    <property type="term" value="F:diaminohydroxyphosphoribosylaminopyrimidine deaminase activity"/>
    <property type="evidence" value="ECO:0007669"/>
    <property type="project" value="UniProtKB-EC"/>
</dbReference>
<dbReference type="NCBIfam" id="TIGR00326">
    <property type="entry name" value="eubact_ribD"/>
    <property type="match status" value="1"/>
</dbReference>
<feature type="binding site" evidence="17">
    <location>
        <position position="228"/>
    </location>
    <ligand>
        <name>NADP(+)</name>
        <dbReference type="ChEBI" id="CHEBI:58349"/>
    </ligand>
</feature>
<dbReference type="Pfam" id="PF00383">
    <property type="entry name" value="dCMP_cyt_deam_1"/>
    <property type="match status" value="1"/>
</dbReference>
<dbReference type="RefSeq" id="WP_127352443.1">
    <property type="nucleotide sequence ID" value="NZ_CP034791.1"/>
</dbReference>
<evidence type="ECO:0000256" key="10">
    <source>
        <dbReference type="ARBA" id="ARBA00022857"/>
    </source>
</evidence>
<keyword evidence="12" id="KW-0511">Multifunctional enzyme</keyword>
<evidence type="ECO:0000256" key="2">
    <source>
        <dbReference type="ARBA" id="ARBA00004882"/>
    </source>
</evidence>
<comment type="similarity">
    <text evidence="4 15">In the N-terminal section; belongs to the cytidine and deoxycytidylate deaminase family.</text>
</comment>
<dbReference type="InterPro" id="IPR002734">
    <property type="entry name" value="RibDG_C"/>
</dbReference>
<dbReference type="KEGG" id="ccha:ELD05_10895"/>
<feature type="binding site" evidence="17">
    <location>
        <position position="190"/>
    </location>
    <ligand>
        <name>substrate</name>
    </ligand>
</feature>
<evidence type="ECO:0000256" key="3">
    <source>
        <dbReference type="ARBA" id="ARBA00004910"/>
    </source>
</evidence>
<feature type="binding site" evidence="17">
    <location>
        <position position="213"/>
    </location>
    <ligand>
        <name>substrate</name>
    </ligand>
</feature>
<feature type="binding site" evidence="17">
    <location>
        <position position="302"/>
    </location>
    <ligand>
        <name>substrate</name>
    </ligand>
</feature>
<comment type="pathway">
    <text evidence="3 15">Cofactor biosynthesis; riboflavin biosynthesis; 5-amino-6-(D-ribitylamino)uracil from GTP: step 3/4.</text>
</comment>
<keyword evidence="6 15" id="KW-0686">Riboflavin biosynthesis</keyword>
<dbReference type="InterPro" id="IPR016193">
    <property type="entry name" value="Cytidine_deaminase-like"/>
</dbReference>
<feature type="binding site" evidence="17">
    <location>
        <position position="210"/>
    </location>
    <ligand>
        <name>substrate</name>
    </ligand>
</feature>
<dbReference type="EC" id="3.5.4.26" evidence="15"/>
<evidence type="ECO:0000256" key="4">
    <source>
        <dbReference type="ARBA" id="ARBA00005259"/>
    </source>
</evidence>
<feature type="domain" description="CMP/dCMP-type deaminase" evidence="19">
    <location>
        <begin position="4"/>
        <end position="129"/>
    </location>
</feature>
<dbReference type="InterPro" id="IPR050765">
    <property type="entry name" value="Riboflavin_Biosynth_HTPR"/>
</dbReference>
<comment type="pathway">
    <text evidence="2 15">Cofactor biosynthesis; riboflavin biosynthesis; 5-amino-6-(D-ribitylamino)uracil from GTP: step 2/4.</text>
</comment>
<sequence>MRSLSHSYYMNMALELAKKASPLVLPNPRVGCVIVKNGIIIGKGYHQKYGEKHAEVLAIEDAIKNGYSLKNATMYVSLEPCCHFGKQPPCTDAIIKSGIKKVVVATKDPNPLVNGKGIQILKQHGVDVVEGILEKEAESVNKEFFKYMKNGIPYIAIKVAQSIDGKIATPSNKRFLFNTDDENIFVHSLRQKYMATLVSVNTVISDNPILNARYGQIVRQPIRVVLDSNLRIPLECNIVKTSDKYSTYIVCSENVNDARKIELLSQKGIEIIFAKSSEDGHLDFFDAFSKLAQQKIVSVLVEGGSFLNFSLLKQRIADYWYSLIFNVFIGGQNTKGVVGAEGFEQFFPKLANTKVTTFKNSTIIEGDISYV</sequence>
<dbReference type="PIRSF" id="PIRSF006769">
    <property type="entry name" value="RibD"/>
    <property type="match status" value="1"/>
</dbReference>
<name>A0A3T0D7Y7_9FIRM</name>
<proteinExistence type="inferred from homology"/>
<evidence type="ECO:0000256" key="11">
    <source>
        <dbReference type="ARBA" id="ARBA00023002"/>
    </source>
</evidence>
<evidence type="ECO:0000256" key="5">
    <source>
        <dbReference type="ARBA" id="ARBA00007417"/>
    </source>
</evidence>
<comment type="catalytic activity">
    <reaction evidence="14 15">
        <text>2,5-diamino-6-hydroxy-4-(5-phosphoribosylamino)-pyrimidine + H2O + H(+) = 5-amino-6-(5-phospho-D-ribosylamino)uracil + NH4(+)</text>
        <dbReference type="Rhea" id="RHEA:21868"/>
        <dbReference type="ChEBI" id="CHEBI:15377"/>
        <dbReference type="ChEBI" id="CHEBI:15378"/>
        <dbReference type="ChEBI" id="CHEBI:28938"/>
        <dbReference type="ChEBI" id="CHEBI:58453"/>
        <dbReference type="ChEBI" id="CHEBI:58614"/>
        <dbReference type="EC" id="3.5.4.26"/>
    </reaction>
</comment>
<keyword evidence="8 15" id="KW-0378">Hydrolase</keyword>
<feature type="binding site" evidence="17">
    <location>
        <position position="206"/>
    </location>
    <ligand>
        <name>substrate</name>
    </ligand>
</feature>
<dbReference type="InterPro" id="IPR024072">
    <property type="entry name" value="DHFR-like_dom_sf"/>
</dbReference>
<evidence type="ECO:0000256" key="16">
    <source>
        <dbReference type="PIRSR" id="PIRSR006769-1"/>
    </source>
</evidence>
<feature type="active site" description="Proton donor" evidence="16">
    <location>
        <position position="55"/>
    </location>
</feature>
<dbReference type="InterPro" id="IPR004794">
    <property type="entry name" value="Eubact_RibD"/>
</dbReference>
<evidence type="ECO:0000256" key="18">
    <source>
        <dbReference type="PIRSR" id="PIRSR006769-3"/>
    </source>
</evidence>
<evidence type="ECO:0000256" key="7">
    <source>
        <dbReference type="ARBA" id="ARBA00022723"/>
    </source>
</evidence>
<dbReference type="EMBL" id="CP034791">
    <property type="protein sequence ID" value="AZT91098.1"/>
    <property type="molecule type" value="Genomic_DNA"/>
</dbReference>
<reference evidence="20 21" key="1">
    <citation type="submission" date="2018-12" db="EMBL/GenBank/DDBJ databases">
        <title>Genome sequence from the cellulolytic species, Caldicellulosiruptor changbaiensis.</title>
        <authorList>
            <person name="Blumer-Schuette S.E."/>
            <person name="Mendoza C."/>
        </authorList>
    </citation>
    <scope>NUCLEOTIDE SEQUENCE [LARGE SCALE GENOMIC DNA]</scope>
    <source>
        <strain evidence="20 21">CBS-Z</strain>
    </source>
</reference>
<dbReference type="EC" id="1.1.1.193" evidence="15"/>
<dbReference type="SUPFAM" id="SSF53927">
    <property type="entry name" value="Cytidine deaminase-like"/>
    <property type="match status" value="1"/>
</dbReference>
<dbReference type="GO" id="GO:0008270">
    <property type="term" value="F:zinc ion binding"/>
    <property type="evidence" value="ECO:0007669"/>
    <property type="project" value="InterPro"/>
</dbReference>
<feature type="binding site" evidence="17">
    <location>
        <position position="160"/>
    </location>
    <ligand>
        <name>NADP(+)</name>
        <dbReference type="ChEBI" id="CHEBI:58349"/>
    </ligand>
</feature>
<organism evidence="20 21">
    <name type="scientific">Caldicellulosiruptor changbaiensis</name>
    <dbReference type="NCBI Taxonomy" id="1222016"/>
    <lineage>
        <taxon>Bacteria</taxon>
        <taxon>Bacillati</taxon>
        <taxon>Bacillota</taxon>
        <taxon>Bacillota incertae sedis</taxon>
        <taxon>Caldicellulosiruptorales</taxon>
        <taxon>Caldicellulosiruptoraceae</taxon>
        <taxon>Caldicellulosiruptor</taxon>
    </lineage>
</organism>
<feature type="binding site" evidence="18">
    <location>
        <position position="53"/>
    </location>
    <ligand>
        <name>Zn(2+)</name>
        <dbReference type="ChEBI" id="CHEBI:29105"/>
        <note>catalytic</note>
    </ligand>
</feature>
<dbReference type="CDD" id="cd01284">
    <property type="entry name" value="Riboflavin_deaminase-reductase"/>
    <property type="match status" value="1"/>
</dbReference>
<feature type="binding site" evidence="17">
    <location>
        <begin position="304"/>
        <end position="310"/>
    </location>
    <ligand>
        <name>NADP(+)</name>
        <dbReference type="ChEBI" id="CHEBI:58349"/>
    </ligand>
</feature>
<keyword evidence="21" id="KW-1185">Reference proteome</keyword>
<dbReference type="Proteomes" id="UP000282930">
    <property type="component" value="Chromosome"/>
</dbReference>
<keyword evidence="11 15" id="KW-0560">Oxidoreductase</keyword>